<dbReference type="AlphaFoldDB" id="A0A9P5K236"/>
<evidence type="ECO:0000313" key="10">
    <source>
        <dbReference type="EMBL" id="KAF8474526.1"/>
    </source>
</evidence>
<name>A0A9P5K236_9AGAM</name>
<dbReference type="OrthoDB" id="193931at2759"/>
<keyword evidence="6 7" id="KW-0067">ATP-binding</keyword>
<gene>
    <name evidence="10" type="ORF">DFH94DRAFT_806442</name>
</gene>
<keyword evidence="11" id="KW-1185">Reference proteome</keyword>
<dbReference type="FunFam" id="1.10.510.10:FF:000571">
    <property type="entry name" value="Maternal embryonic leucine zipper kinase"/>
    <property type="match status" value="1"/>
</dbReference>
<feature type="region of interest" description="Disordered" evidence="8">
    <location>
        <begin position="634"/>
        <end position="677"/>
    </location>
</feature>
<evidence type="ECO:0000259" key="9">
    <source>
        <dbReference type="PROSITE" id="PS50011"/>
    </source>
</evidence>
<keyword evidence="4 7" id="KW-0547">Nucleotide-binding</keyword>
<evidence type="ECO:0000256" key="8">
    <source>
        <dbReference type="SAM" id="MobiDB-lite"/>
    </source>
</evidence>
<dbReference type="PROSITE" id="PS50011">
    <property type="entry name" value="PROTEIN_KINASE_DOM"/>
    <property type="match status" value="1"/>
</dbReference>
<feature type="domain" description="Protein kinase" evidence="9">
    <location>
        <begin position="48"/>
        <end position="314"/>
    </location>
</feature>
<reference evidence="10" key="1">
    <citation type="submission" date="2019-10" db="EMBL/GenBank/DDBJ databases">
        <authorList>
            <consortium name="DOE Joint Genome Institute"/>
            <person name="Kuo A."/>
            <person name="Miyauchi S."/>
            <person name="Kiss E."/>
            <person name="Drula E."/>
            <person name="Kohler A."/>
            <person name="Sanchez-Garcia M."/>
            <person name="Andreopoulos B."/>
            <person name="Barry K.W."/>
            <person name="Bonito G."/>
            <person name="Buee M."/>
            <person name="Carver A."/>
            <person name="Chen C."/>
            <person name="Cichocki N."/>
            <person name="Clum A."/>
            <person name="Culley D."/>
            <person name="Crous P.W."/>
            <person name="Fauchery L."/>
            <person name="Girlanda M."/>
            <person name="Hayes R."/>
            <person name="Keri Z."/>
            <person name="LaButti K."/>
            <person name="Lipzen A."/>
            <person name="Lombard V."/>
            <person name="Magnuson J."/>
            <person name="Maillard F."/>
            <person name="Morin E."/>
            <person name="Murat C."/>
            <person name="Nolan M."/>
            <person name="Ohm R."/>
            <person name="Pangilinan J."/>
            <person name="Pereira M."/>
            <person name="Perotto S."/>
            <person name="Peter M."/>
            <person name="Riley R."/>
            <person name="Sitrit Y."/>
            <person name="Stielow B."/>
            <person name="Szollosi G."/>
            <person name="Zifcakova L."/>
            <person name="Stursova M."/>
            <person name="Spatafora J.W."/>
            <person name="Tedersoo L."/>
            <person name="Vaario L.-M."/>
            <person name="Yamada A."/>
            <person name="Yan M."/>
            <person name="Wang P."/>
            <person name="Xu J."/>
            <person name="Bruns T."/>
            <person name="Baldrian P."/>
            <person name="Vilgalys R."/>
            <person name="Henrissat B."/>
            <person name="Grigoriev I.V."/>
            <person name="Hibbett D."/>
            <person name="Nagy L.G."/>
            <person name="Martin F.M."/>
        </authorList>
    </citation>
    <scope>NUCLEOTIDE SEQUENCE</scope>
    <source>
        <strain evidence="10">Prilba</strain>
    </source>
</reference>
<organism evidence="10 11">
    <name type="scientific">Russula ochroleuca</name>
    <dbReference type="NCBI Taxonomy" id="152965"/>
    <lineage>
        <taxon>Eukaryota</taxon>
        <taxon>Fungi</taxon>
        <taxon>Dikarya</taxon>
        <taxon>Basidiomycota</taxon>
        <taxon>Agaricomycotina</taxon>
        <taxon>Agaricomycetes</taxon>
        <taxon>Russulales</taxon>
        <taxon>Russulaceae</taxon>
        <taxon>Russula</taxon>
    </lineage>
</organism>
<reference evidence="10" key="2">
    <citation type="journal article" date="2020" name="Nat. Commun.">
        <title>Large-scale genome sequencing of mycorrhizal fungi provides insights into the early evolution of symbiotic traits.</title>
        <authorList>
            <person name="Miyauchi S."/>
            <person name="Kiss E."/>
            <person name="Kuo A."/>
            <person name="Drula E."/>
            <person name="Kohler A."/>
            <person name="Sanchez-Garcia M."/>
            <person name="Morin E."/>
            <person name="Andreopoulos B."/>
            <person name="Barry K.W."/>
            <person name="Bonito G."/>
            <person name="Buee M."/>
            <person name="Carver A."/>
            <person name="Chen C."/>
            <person name="Cichocki N."/>
            <person name="Clum A."/>
            <person name="Culley D."/>
            <person name="Crous P.W."/>
            <person name="Fauchery L."/>
            <person name="Girlanda M."/>
            <person name="Hayes R.D."/>
            <person name="Keri Z."/>
            <person name="LaButti K."/>
            <person name="Lipzen A."/>
            <person name="Lombard V."/>
            <person name="Magnuson J."/>
            <person name="Maillard F."/>
            <person name="Murat C."/>
            <person name="Nolan M."/>
            <person name="Ohm R.A."/>
            <person name="Pangilinan J."/>
            <person name="Pereira M.F."/>
            <person name="Perotto S."/>
            <person name="Peter M."/>
            <person name="Pfister S."/>
            <person name="Riley R."/>
            <person name="Sitrit Y."/>
            <person name="Stielow J.B."/>
            <person name="Szollosi G."/>
            <person name="Zifcakova L."/>
            <person name="Stursova M."/>
            <person name="Spatafora J.W."/>
            <person name="Tedersoo L."/>
            <person name="Vaario L.M."/>
            <person name="Yamada A."/>
            <person name="Yan M."/>
            <person name="Wang P."/>
            <person name="Xu J."/>
            <person name="Bruns T."/>
            <person name="Baldrian P."/>
            <person name="Vilgalys R."/>
            <person name="Dunand C."/>
            <person name="Henrissat B."/>
            <person name="Grigoriev I.V."/>
            <person name="Hibbett D."/>
            <person name="Nagy L.G."/>
            <person name="Martin F.M."/>
        </authorList>
    </citation>
    <scope>NUCLEOTIDE SEQUENCE</scope>
    <source>
        <strain evidence="10">Prilba</strain>
    </source>
</reference>
<dbReference type="Proteomes" id="UP000759537">
    <property type="component" value="Unassembled WGS sequence"/>
</dbReference>
<dbReference type="PANTHER" id="PTHR24346:SF82">
    <property type="entry name" value="KP78A-RELATED"/>
    <property type="match status" value="1"/>
</dbReference>
<dbReference type="GO" id="GO:0035556">
    <property type="term" value="P:intracellular signal transduction"/>
    <property type="evidence" value="ECO:0007669"/>
    <property type="project" value="TreeGrafter"/>
</dbReference>
<evidence type="ECO:0000256" key="3">
    <source>
        <dbReference type="ARBA" id="ARBA00022679"/>
    </source>
</evidence>
<sequence>MSRLSDTLPRAPPVQYAAHHGTRWQKEKAAAGHGAFDYPEDAKYVGPWIIGECVGKGASGHVKIARHRRNGQLAAIKILPLDFVFGSRTSFNTRQAKVDKQRLGIDREIIMMKLMNHPNIMRIYDVYEGDKELYLILEYVEGGELFDFLVNRGKLPPLDALAYFKQIIYGLNYAHAFSIIHRDLKPENILIHSLNPPLIKIADWGMAAFAPPSLELETSCGSPHYASPEIVHGHKYSGTATDIWSCGVILFALLTGRLPFDDKNVRTLLSKVKAGKYDMPAWVDLQAQDLISRMLTVDASQRISIPDILVHPWFTQDTPGILYVPAPTVAELARPIQSTAHVDTDVFEYLCVIWGRYADPNTITAELLSPAGSGTLTKAFYFLLLQHRSRTLEERGIFMDIDEPSMSSVRGEKFVTRLYMAPLSKKPRPLSADNTPARTSGFAFLPPHMSDDRMATAPPAYQPSWAQAQARRTRPSSPAGPRGHRPRPISSPPPAHTHAHATFAMPNTTRPNNPSSPSHARTFYGGSRSPPAASYAEQLNPFVGSIQAHSHEHTTGFVVPLGPIAPSPLSGTLPPVSAPRISNATFQRTIDDIAGRMNMLNAAFARAQIQARADAVQAQAQAQARCRGVPMLGQYPAPAEAEPDKEPVHTHAASGGDKENAGVEQGSSGRRRPSAGYMTEEGQVLSGLGFSKANGSGVLRKEIGNIAVPPEAVTRTKKDRKSNKPPPPALDLPDSPRTDSPVLGSPKSSLLVSPAVGEVKGWFSSLFHWRTHALALQSRDAVASTRTEVRRLLAPVLLPEPQPDGALRARIEDAYDPTTGHIVQKAVRFRIDFTVGGGGGSGRGSNSNSNNNSGSGIGSGCTMTLVQEKGSVSAFRAVCARLRAEWTLDVLEPQTPGMQSTGFGGDDARLVSV</sequence>
<dbReference type="InterPro" id="IPR008271">
    <property type="entry name" value="Ser/Thr_kinase_AS"/>
</dbReference>
<evidence type="ECO:0000256" key="1">
    <source>
        <dbReference type="ARBA" id="ARBA00010791"/>
    </source>
</evidence>
<evidence type="ECO:0000313" key="11">
    <source>
        <dbReference type="Proteomes" id="UP000759537"/>
    </source>
</evidence>
<protein>
    <recommendedName>
        <fullName evidence="9">Protein kinase domain-containing protein</fullName>
    </recommendedName>
</protein>
<dbReference type="InterPro" id="IPR011009">
    <property type="entry name" value="Kinase-like_dom_sf"/>
</dbReference>
<evidence type="ECO:0000256" key="6">
    <source>
        <dbReference type="ARBA" id="ARBA00022840"/>
    </source>
</evidence>
<dbReference type="PANTHER" id="PTHR24346">
    <property type="entry name" value="MAP/MICROTUBULE AFFINITY-REGULATING KINASE"/>
    <property type="match status" value="1"/>
</dbReference>
<keyword evidence="3" id="KW-0808">Transferase</keyword>
<evidence type="ECO:0000256" key="2">
    <source>
        <dbReference type="ARBA" id="ARBA00022527"/>
    </source>
</evidence>
<dbReference type="GO" id="GO:0005737">
    <property type="term" value="C:cytoplasm"/>
    <property type="evidence" value="ECO:0007669"/>
    <property type="project" value="TreeGrafter"/>
</dbReference>
<dbReference type="SUPFAM" id="SSF56112">
    <property type="entry name" value="Protein kinase-like (PK-like)"/>
    <property type="match status" value="1"/>
</dbReference>
<dbReference type="GO" id="GO:0005524">
    <property type="term" value="F:ATP binding"/>
    <property type="evidence" value="ECO:0007669"/>
    <property type="project" value="UniProtKB-UniRule"/>
</dbReference>
<feature type="binding site" evidence="7">
    <location>
        <position position="77"/>
    </location>
    <ligand>
        <name>ATP</name>
        <dbReference type="ChEBI" id="CHEBI:30616"/>
    </ligand>
</feature>
<comment type="similarity">
    <text evidence="1">Belongs to the protein kinase superfamily. CAMK Ser/Thr protein kinase family. NIM1 subfamily.</text>
</comment>
<dbReference type="PROSITE" id="PS00107">
    <property type="entry name" value="PROTEIN_KINASE_ATP"/>
    <property type="match status" value="1"/>
</dbReference>
<evidence type="ECO:0000256" key="5">
    <source>
        <dbReference type="ARBA" id="ARBA00022777"/>
    </source>
</evidence>
<dbReference type="EMBL" id="WHVB01000017">
    <property type="protein sequence ID" value="KAF8474526.1"/>
    <property type="molecule type" value="Genomic_DNA"/>
</dbReference>
<dbReference type="InterPro" id="IPR017441">
    <property type="entry name" value="Protein_kinase_ATP_BS"/>
</dbReference>
<dbReference type="Gene3D" id="1.10.510.10">
    <property type="entry name" value="Transferase(Phosphotransferase) domain 1"/>
    <property type="match status" value="1"/>
</dbReference>
<accession>A0A9P5K236</accession>
<feature type="compositionally biased region" description="Low complexity" evidence="8">
    <location>
        <begin position="500"/>
        <end position="518"/>
    </location>
</feature>
<dbReference type="GO" id="GO:0004674">
    <property type="term" value="F:protein serine/threonine kinase activity"/>
    <property type="evidence" value="ECO:0007669"/>
    <property type="project" value="UniProtKB-KW"/>
</dbReference>
<feature type="region of interest" description="Disordered" evidence="8">
    <location>
        <begin position="709"/>
        <end position="747"/>
    </location>
</feature>
<comment type="caution">
    <text evidence="10">The sequence shown here is derived from an EMBL/GenBank/DDBJ whole genome shotgun (WGS) entry which is preliminary data.</text>
</comment>
<dbReference type="Pfam" id="PF00069">
    <property type="entry name" value="Pkinase"/>
    <property type="match status" value="1"/>
</dbReference>
<feature type="region of interest" description="Disordered" evidence="8">
    <location>
        <begin position="447"/>
        <end position="532"/>
    </location>
</feature>
<evidence type="ECO:0000256" key="4">
    <source>
        <dbReference type="ARBA" id="ARBA00022741"/>
    </source>
</evidence>
<keyword evidence="5" id="KW-0418">Kinase</keyword>
<dbReference type="InterPro" id="IPR000719">
    <property type="entry name" value="Prot_kinase_dom"/>
</dbReference>
<dbReference type="PROSITE" id="PS00108">
    <property type="entry name" value="PROTEIN_KINASE_ST"/>
    <property type="match status" value="1"/>
</dbReference>
<dbReference type="SMART" id="SM00220">
    <property type="entry name" value="S_TKc"/>
    <property type="match status" value="1"/>
</dbReference>
<keyword evidence="2" id="KW-0723">Serine/threonine-protein kinase</keyword>
<proteinExistence type="inferred from homology"/>
<evidence type="ECO:0000256" key="7">
    <source>
        <dbReference type="PROSITE-ProRule" id="PRU10141"/>
    </source>
</evidence>